<organism evidence="1 2">
    <name type="scientific">Candidatus Methanomarinus sp</name>
    <dbReference type="NCBI Taxonomy" id="3386244"/>
    <lineage>
        <taxon>Archaea</taxon>
        <taxon>Methanobacteriati</taxon>
        <taxon>Methanobacteriota</taxon>
        <taxon>Stenosarchaea group</taxon>
        <taxon>Methanomicrobia</taxon>
        <taxon>Methanosarcinales</taxon>
        <taxon>ANME-2 cluster</taxon>
        <taxon>Candidatus Methanocomedenaceae</taxon>
        <taxon>Candidatus Methanomarinus</taxon>
    </lineage>
</organism>
<protein>
    <submittedName>
        <fullName evidence="1">Uncharacterized protein</fullName>
    </submittedName>
</protein>
<gene>
    <name evidence="1" type="ORF">C5S46_05060</name>
</gene>
<sequence length="249" mass="27178">MKNEIIIGLITIVAIVAISIFSGCIEDKSTAPVSPIKSNGTLSVCELLENPVYDTEVKVYGKVSALGELFCPCFVLTFDEKSIEVWYDMMVEDDQTKRSAVSVEGIENGNSVIVTGELRSGNGTAPSTTFWASNIEKTDKENERVNSANVKNIKIMLLESFPVQVNVVAKGLHSDSCTKVDKITTRREENTFFVSITSSRPVDAICAQVITPFEEVIALDVVGLKAGVYTVDVNGVRDTFELPIDNIIE</sequence>
<evidence type="ECO:0000313" key="2">
    <source>
        <dbReference type="Proteomes" id="UP000315423"/>
    </source>
</evidence>
<evidence type="ECO:0000313" key="1">
    <source>
        <dbReference type="EMBL" id="TKY91587.1"/>
    </source>
</evidence>
<dbReference type="EMBL" id="QYBA01000167">
    <property type="protein sequence ID" value="TKY91587.1"/>
    <property type="molecule type" value="Genomic_DNA"/>
</dbReference>
<reference evidence="1" key="1">
    <citation type="submission" date="2018-09" db="EMBL/GenBank/DDBJ databases">
        <title>A genomic encyclopedia of anaerobic methanotrophic archaea.</title>
        <authorList>
            <person name="Skennerton C.T."/>
            <person name="Chadwick G.L."/>
            <person name="Laso-Perez R."/>
            <person name="Leu A.O."/>
            <person name="Speth D.R."/>
            <person name="Yu H."/>
            <person name="Morgan-Lang C."/>
            <person name="Hatzenpichler R."/>
            <person name="Goudeau D."/>
            <person name="Malmstrom R."/>
            <person name="Woyke T."/>
            <person name="Hallam S."/>
            <person name="Tyson G.W."/>
            <person name="Wegener G."/>
            <person name="Boetius A."/>
            <person name="Orphan V.J."/>
        </authorList>
    </citation>
    <scope>NUCLEOTIDE SEQUENCE</scope>
    <source>
        <strain evidence="1">CONS3730D10UFb2</strain>
    </source>
</reference>
<accession>A0AC61S9Y6</accession>
<comment type="caution">
    <text evidence="1">The sequence shown here is derived from an EMBL/GenBank/DDBJ whole genome shotgun (WGS) entry which is preliminary data.</text>
</comment>
<name>A0AC61S9Y6_9EURY</name>
<proteinExistence type="predicted"/>
<dbReference type="Proteomes" id="UP000315423">
    <property type="component" value="Unassembled WGS sequence"/>
</dbReference>